<dbReference type="OrthoDB" id="6250271at2759"/>
<dbReference type="EMBL" id="BMAW01076501">
    <property type="protein sequence ID" value="GFU01782.1"/>
    <property type="molecule type" value="Genomic_DNA"/>
</dbReference>
<dbReference type="Gene3D" id="2.60.40.60">
    <property type="entry name" value="Cadherins"/>
    <property type="match status" value="1"/>
</dbReference>
<evidence type="ECO:0000256" key="7">
    <source>
        <dbReference type="ARBA" id="ARBA00023136"/>
    </source>
</evidence>
<keyword evidence="7" id="KW-0472">Membrane</keyword>
<feature type="non-terminal residue" evidence="10">
    <location>
        <position position="1"/>
    </location>
</feature>
<dbReference type="GO" id="GO:0016020">
    <property type="term" value="C:membrane"/>
    <property type="evidence" value="ECO:0007669"/>
    <property type="project" value="UniProtKB-SubCell"/>
</dbReference>
<dbReference type="InterPro" id="IPR050971">
    <property type="entry name" value="Cadherin-domain_protein"/>
</dbReference>
<dbReference type="CDD" id="cd11304">
    <property type="entry name" value="Cadherin_repeat"/>
    <property type="match status" value="1"/>
</dbReference>
<comment type="subcellular location">
    <subcellularLocation>
        <location evidence="1">Membrane</location>
    </subcellularLocation>
</comment>
<keyword evidence="5" id="KW-0130">Cell adhesion</keyword>
<keyword evidence="2" id="KW-0812">Transmembrane</keyword>
<dbReference type="PANTHER" id="PTHR24025">
    <property type="entry name" value="DESMOGLEIN FAMILY MEMBER"/>
    <property type="match status" value="1"/>
</dbReference>
<dbReference type="SUPFAM" id="SSF49313">
    <property type="entry name" value="Cadherin-like"/>
    <property type="match status" value="1"/>
</dbReference>
<evidence type="ECO:0000256" key="5">
    <source>
        <dbReference type="ARBA" id="ARBA00022889"/>
    </source>
</evidence>
<dbReference type="Proteomes" id="UP000887013">
    <property type="component" value="Unassembled WGS sequence"/>
</dbReference>
<dbReference type="GO" id="GO:0005911">
    <property type="term" value="C:cell-cell junction"/>
    <property type="evidence" value="ECO:0007669"/>
    <property type="project" value="TreeGrafter"/>
</dbReference>
<evidence type="ECO:0000313" key="10">
    <source>
        <dbReference type="EMBL" id="GFU01782.1"/>
    </source>
</evidence>
<gene>
    <name evidence="10" type="primary">Cad99C</name>
    <name evidence="10" type="ORF">NPIL_506311</name>
</gene>
<protein>
    <submittedName>
        <fullName evidence="10">Cadherin-99C</fullName>
    </submittedName>
</protein>
<evidence type="ECO:0000256" key="1">
    <source>
        <dbReference type="ARBA" id="ARBA00004370"/>
    </source>
</evidence>
<name>A0A8X6UCW9_NEPPI</name>
<dbReference type="GO" id="GO:0005509">
    <property type="term" value="F:calcium ion binding"/>
    <property type="evidence" value="ECO:0007669"/>
    <property type="project" value="UniProtKB-UniRule"/>
</dbReference>
<evidence type="ECO:0000313" key="11">
    <source>
        <dbReference type="Proteomes" id="UP000887013"/>
    </source>
</evidence>
<organism evidence="10 11">
    <name type="scientific">Nephila pilipes</name>
    <name type="common">Giant wood spider</name>
    <name type="synonym">Nephila maculata</name>
    <dbReference type="NCBI Taxonomy" id="299642"/>
    <lineage>
        <taxon>Eukaryota</taxon>
        <taxon>Metazoa</taxon>
        <taxon>Ecdysozoa</taxon>
        <taxon>Arthropoda</taxon>
        <taxon>Chelicerata</taxon>
        <taxon>Arachnida</taxon>
        <taxon>Araneae</taxon>
        <taxon>Araneomorphae</taxon>
        <taxon>Entelegynae</taxon>
        <taxon>Araneoidea</taxon>
        <taxon>Nephilidae</taxon>
        <taxon>Nephila</taxon>
    </lineage>
</organism>
<keyword evidence="4 8" id="KW-0106">Calcium</keyword>
<feature type="domain" description="Cadherin" evidence="9">
    <location>
        <begin position="1"/>
        <end position="84"/>
    </location>
</feature>
<dbReference type="PROSITE" id="PS50268">
    <property type="entry name" value="CADHERIN_2"/>
    <property type="match status" value="1"/>
</dbReference>
<keyword evidence="11" id="KW-1185">Reference proteome</keyword>
<dbReference type="AlphaFoldDB" id="A0A8X6UCW9"/>
<dbReference type="InterPro" id="IPR002126">
    <property type="entry name" value="Cadherin-like_dom"/>
</dbReference>
<keyword evidence="6" id="KW-1133">Transmembrane helix</keyword>
<accession>A0A8X6UCW9</accession>
<dbReference type="GO" id="GO:0007156">
    <property type="term" value="P:homophilic cell adhesion via plasma membrane adhesion molecules"/>
    <property type="evidence" value="ECO:0007669"/>
    <property type="project" value="InterPro"/>
</dbReference>
<dbReference type="PANTHER" id="PTHR24025:SF23">
    <property type="entry name" value="NEURAL-CADHERIN"/>
    <property type="match status" value="1"/>
</dbReference>
<dbReference type="SMART" id="SM00112">
    <property type="entry name" value="CA"/>
    <property type="match status" value="1"/>
</dbReference>
<evidence type="ECO:0000256" key="4">
    <source>
        <dbReference type="ARBA" id="ARBA00022837"/>
    </source>
</evidence>
<dbReference type="InterPro" id="IPR015919">
    <property type="entry name" value="Cadherin-like_sf"/>
</dbReference>
<evidence type="ECO:0000256" key="3">
    <source>
        <dbReference type="ARBA" id="ARBA00022737"/>
    </source>
</evidence>
<evidence type="ECO:0000256" key="6">
    <source>
        <dbReference type="ARBA" id="ARBA00022989"/>
    </source>
</evidence>
<dbReference type="Pfam" id="PF00028">
    <property type="entry name" value="Cadherin"/>
    <property type="match status" value="1"/>
</dbReference>
<keyword evidence="3" id="KW-0677">Repeat</keyword>
<comment type="caution">
    <text evidence="10">The sequence shown here is derived from an EMBL/GenBank/DDBJ whole genome shotgun (WGS) entry which is preliminary data.</text>
</comment>
<evidence type="ECO:0000259" key="9">
    <source>
        <dbReference type="PROSITE" id="PS50268"/>
    </source>
</evidence>
<reference evidence="10" key="1">
    <citation type="submission" date="2020-08" db="EMBL/GenBank/DDBJ databases">
        <title>Multicomponent nature underlies the extraordinary mechanical properties of spider dragline silk.</title>
        <authorList>
            <person name="Kono N."/>
            <person name="Nakamura H."/>
            <person name="Mori M."/>
            <person name="Yoshida Y."/>
            <person name="Ohtoshi R."/>
            <person name="Malay A.D."/>
            <person name="Moran D.A.P."/>
            <person name="Tomita M."/>
            <person name="Numata K."/>
            <person name="Arakawa K."/>
        </authorList>
    </citation>
    <scope>NUCLEOTIDE SEQUENCE</scope>
</reference>
<dbReference type="PRINTS" id="PR00205">
    <property type="entry name" value="CADHERIN"/>
</dbReference>
<proteinExistence type="predicted"/>
<evidence type="ECO:0000256" key="8">
    <source>
        <dbReference type="PROSITE-ProRule" id="PRU00043"/>
    </source>
</evidence>
<sequence>SNGLVEYSTTPGDSTEKDGYPYFSINLPHQGLVTVQRTLDYERSNIYYLTVLATDKATDASQRLTSTTTLTIHVADGDDLDPAFVYDACTLVNGACVNPEYRAHVTSGVMVKMTFYNVAIKSMYDYYY</sequence>
<evidence type="ECO:0000256" key="2">
    <source>
        <dbReference type="ARBA" id="ARBA00022692"/>
    </source>
</evidence>